<dbReference type="GO" id="GO:0006020">
    <property type="term" value="P:inositol metabolic process"/>
    <property type="evidence" value="ECO:0007669"/>
    <property type="project" value="TreeGrafter"/>
</dbReference>
<keyword evidence="6" id="KW-0378">Hydrolase</keyword>
<evidence type="ECO:0000313" key="8">
    <source>
        <dbReference type="Proteomes" id="UP000244884"/>
    </source>
</evidence>
<feature type="binding site" evidence="5">
    <location>
        <position position="84"/>
    </location>
    <ligand>
        <name>Mg(2+)</name>
        <dbReference type="ChEBI" id="CHEBI:18420"/>
        <label>1</label>
        <note>catalytic</note>
    </ligand>
</feature>
<dbReference type="GO" id="GO:0008934">
    <property type="term" value="F:inositol monophosphate 1-phosphatase activity"/>
    <property type="evidence" value="ECO:0007669"/>
    <property type="project" value="InterPro"/>
</dbReference>
<dbReference type="PANTHER" id="PTHR20854">
    <property type="entry name" value="INOSITOL MONOPHOSPHATASE"/>
    <property type="match status" value="1"/>
</dbReference>
<comment type="catalytic activity">
    <reaction evidence="1 6">
        <text>a myo-inositol phosphate + H2O = myo-inositol + phosphate</text>
        <dbReference type="Rhea" id="RHEA:24056"/>
        <dbReference type="ChEBI" id="CHEBI:15377"/>
        <dbReference type="ChEBI" id="CHEBI:17268"/>
        <dbReference type="ChEBI" id="CHEBI:43474"/>
        <dbReference type="ChEBI" id="CHEBI:84139"/>
        <dbReference type="EC" id="3.1.3.25"/>
    </reaction>
</comment>
<dbReference type="PANTHER" id="PTHR20854:SF4">
    <property type="entry name" value="INOSITOL-1-MONOPHOSPHATASE-RELATED"/>
    <property type="match status" value="1"/>
</dbReference>
<evidence type="ECO:0000256" key="2">
    <source>
        <dbReference type="ARBA" id="ARBA00001946"/>
    </source>
</evidence>
<name>A0A2U8DGX5_9GAMM</name>
<feature type="binding site" evidence="5">
    <location>
        <position position="85"/>
    </location>
    <ligand>
        <name>Mg(2+)</name>
        <dbReference type="ChEBI" id="CHEBI:18420"/>
        <label>1</label>
        <note>catalytic</note>
    </ligand>
</feature>
<dbReference type="PRINTS" id="PR00377">
    <property type="entry name" value="IMPHPHTASES"/>
</dbReference>
<dbReference type="EMBL" id="CP029161">
    <property type="protein sequence ID" value="AWH90504.1"/>
    <property type="molecule type" value="Genomic_DNA"/>
</dbReference>
<evidence type="ECO:0000256" key="3">
    <source>
        <dbReference type="ARBA" id="ARBA00009759"/>
    </source>
</evidence>
<evidence type="ECO:0000313" key="7">
    <source>
        <dbReference type="EMBL" id="AWH90504.1"/>
    </source>
</evidence>
<keyword evidence="4" id="KW-0805">Transcription regulation</keyword>
<sequence length="262" mass="30203">MHPMLNIAIRAVRKGGNVIIQNYDTQKFIKEDITRKKNFIENVSYKTYKSISEIIYKAYPNHTILNNIDPLRNEKNISWIVHELDGKNNFIKNFPHFCVSITVLIKNNPEISVIYDPLRNDLFTSVKGQGSQLNGYRIRCSDVSSLNCATIAFNLTSKYYNNQFLSYLKLYKKLLQSGIDLRCTGSSMLDIAYVSSGRIDCLFNFNLKPINFLIGKLQAQESGCLINDLTENNKFSHHNYTNLIGSSKCIRLITEKIRENYF</sequence>
<dbReference type="Gene3D" id="3.40.190.80">
    <property type="match status" value="1"/>
</dbReference>
<accession>A0A2U8DGX5</accession>
<evidence type="ECO:0000256" key="1">
    <source>
        <dbReference type="ARBA" id="ARBA00001033"/>
    </source>
</evidence>
<dbReference type="Gene3D" id="3.30.540.10">
    <property type="entry name" value="Fructose-1,6-Bisphosphatase, subunit A, domain 1"/>
    <property type="match status" value="1"/>
</dbReference>
<dbReference type="GO" id="GO:0031564">
    <property type="term" value="P:transcription antitermination"/>
    <property type="evidence" value="ECO:0007669"/>
    <property type="project" value="UniProtKB-KW"/>
</dbReference>
<dbReference type="OrthoDB" id="9785695at2"/>
<dbReference type="AlphaFoldDB" id="A0A2U8DGX5"/>
<protein>
    <recommendedName>
        <fullName evidence="6">Inositol-1-monophosphatase</fullName>
        <ecNumber evidence="6">3.1.3.25</ecNumber>
    </recommendedName>
</protein>
<dbReference type="GO" id="GO:0046872">
    <property type="term" value="F:metal ion binding"/>
    <property type="evidence" value="ECO:0007669"/>
    <property type="project" value="UniProtKB-KW"/>
</dbReference>
<keyword evidence="5 6" id="KW-0479">Metal-binding</keyword>
<keyword evidence="4" id="KW-0889">Transcription antitermination</keyword>
<dbReference type="CDD" id="cd01639">
    <property type="entry name" value="IMPase"/>
    <property type="match status" value="1"/>
</dbReference>
<dbReference type="SUPFAM" id="SSF56655">
    <property type="entry name" value="Carbohydrate phosphatase"/>
    <property type="match status" value="1"/>
</dbReference>
<comment type="cofactor">
    <cofactor evidence="2 5 6">
        <name>Mg(2+)</name>
        <dbReference type="ChEBI" id="CHEBI:18420"/>
    </cofactor>
</comment>
<dbReference type="Proteomes" id="UP000244884">
    <property type="component" value="Chromosome"/>
</dbReference>
<organism evidence="7 8">
    <name type="scientific">Buchnera aphidicola</name>
    <name type="common">Melanaphis sacchari</name>
    <dbReference type="NCBI Taxonomy" id="2173854"/>
    <lineage>
        <taxon>Bacteria</taxon>
        <taxon>Pseudomonadati</taxon>
        <taxon>Pseudomonadota</taxon>
        <taxon>Gammaproteobacteria</taxon>
        <taxon>Enterobacterales</taxon>
        <taxon>Erwiniaceae</taxon>
        <taxon>Buchnera</taxon>
    </lineage>
</organism>
<dbReference type="RefSeq" id="WP_158341277.1">
    <property type="nucleotide sequence ID" value="NZ_CP029161.1"/>
</dbReference>
<gene>
    <name evidence="7" type="ORF">DD681_01610</name>
</gene>
<proteinExistence type="inferred from homology"/>
<keyword evidence="4" id="KW-0804">Transcription</keyword>
<reference evidence="7 8" key="1">
    <citation type="submission" date="2018-04" db="EMBL/GenBank/DDBJ databases">
        <title>Genome sequence of Buchnera aphidicola from Melaphis sacchari.</title>
        <authorList>
            <person name="Geib S.M."/>
            <person name="Palmer N.A."/>
            <person name="Sattler S.E."/>
            <person name="Sarath G."/>
        </authorList>
    </citation>
    <scope>NUCLEOTIDE SEQUENCE [LARGE SCALE GENOMIC DNA]</scope>
    <source>
        <strain evidence="7 8">LSU</strain>
    </source>
</reference>
<evidence type="ECO:0000256" key="5">
    <source>
        <dbReference type="PIRSR" id="PIRSR600760-2"/>
    </source>
</evidence>
<dbReference type="EC" id="3.1.3.25" evidence="6"/>
<dbReference type="InterPro" id="IPR033942">
    <property type="entry name" value="IMPase"/>
</dbReference>
<evidence type="ECO:0000256" key="4">
    <source>
        <dbReference type="ARBA" id="ARBA00022814"/>
    </source>
</evidence>
<comment type="similarity">
    <text evidence="3 6">Belongs to the inositol monophosphatase superfamily.</text>
</comment>
<dbReference type="Pfam" id="PF00459">
    <property type="entry name" value="Inositol_P"/>
    <property type="match status" value="1"/>
</dbReference>
<dbReference type="InterPro" id="IPR000760">
    <property type="entry name" value="Inositol_monophosphatase-like"/>
</dbReference>
<evidence type="ECO:0000256" key="6">
    <source>
        <dbReference type="RuleBase" id="RU364068"/>
    </source>
</evidence>
<dbReference type="GO" id="GO:0007165">
    <property type="term" value="P:signal transduction"/>
    <property type="evidence" value="ECO:0007669"/>
    <property type="project" value="TreeGrafter"/>
</dbReference>
<keyword evidence="5 6" id="KW-0460">Magnesium</keyword>